<evidence type="ECO:0000256" key="4">
    <source>
        <dbReference type="ARBA" id="ARBA00022989"/>
    </source>
</evidence>
<feature type="transmembrane region" description="Helical" evidence="7">
    <location>
        <begin position="262"/>
        <end position="282"/>
    </location>
</feature>
<dbReference type="Proteomes" id="UP000183047">
    <property type="component" value="Unassembled WGS sequence"/>
</dbReference>
<feature type="transmembrane region" description="Helical" evidence="7">
    <location>
        <begin position="42"/>
        <end position="62"/>
    </location>
</feature>
<dbReference type="AlphaFoldDB" id="A0A1G5AZQ5"/>
<dbReference type="PANTHER" id="PTHR43373">
    <property type="entry name" value="NA(+)/H(+) ANTIPORTER SUBUNIT"/>
    <property type="match status" value="1"/>
</dbReference>
<feature type="transmembrane region" description="Helical" evidence="7">
    <location>
        <begin position="509"/>
        <end position="529"/>
    </location>
</feature>
<feature type="transmembrane region" description="Helical" evidence="7">
    <location>
        <begin position="629"/>
        <end position="648"/>
    </location>
</feature>
<feature type="transmembrane region" description="Helical" evidence="7">
    <location>
        <begin position="178"/>
        <end position="195"/>
    </location>
</feature>
<dbReference type="OrthoDB" id="9807568at2"/>
<feature type="transmembrane region" description="Helical" evidence="7">
    <location>
        <begin position="141"/>
        <end position="158"/>
    </location>
</feature>
<evidence type="ECO:0000256" key="5">
    <source>
        <dbReference type="ARBA" id="ARBA00023136"/>
    </source>
</evidence>
<evidence type="ECO:0000256" key="3">
    <source>
        <dbReference type="ARBA" id="ARBA00022692"/>
    </source>
</evidence>
<dbReference type="Pfam" id="PF00361">
    <property type="entry name" value="Proton_antipo_M"/>
    <property type="match status" value="1"/>
</dbReference>
<reference evidence="11" key="1">
    <citation type="submission" date="2016-10" db="EMBL/GenBank/DDBJ databases">
        <authorList>
            <person name="Varghese N."/>
            <person name="Submissions S."/>
        </authorList>
    </citation>
    <scope>NUCLEOTIDE SEQUENCE [LARGE SCALE GENOMIC DNA]</scope>
    <source>
        <strain evidence="11">XBD2006</strain>
    </source>
</reference>
<dbReference type="Pfam" id="PF00662">
    <property type="entry name" value="Proton_antipo_N"/>
    <property type="match status" value="1"/>
</dbReference>
<feature type="transmembrane region" description="Helical" evidence="7">
    <location>
        <begin position="105"/>
        <end position="121"/>
    </location>
</feature>
<dbReference type="GO" id="GO:0012505">
    <property type="term" value="C:endomembrane system"/>
    <property type="evidence" value="ECO:0007669"/>
    <property type="project" value="UniProtKB-SubCell"/>
</dbReference>
<evidence type="ECO:0000256" key="6">
    <source>
        <dbReference type="RuleBase" id="RU000320"/>
    </source>
</evidence>
<comment type="similarity">
    <text evidence="2">Belongs to the CPA3 antiporters (TC 2.A.63) subunit A family.</text>
</comment>
<dbReference type="InterPro" id="IPR001516">
    <property type="entry name" value="Proton_antipo_N"/>
</dbReference>
<accession>A0A1G5AZQ5</accession>
<dbReference type="InterPro" id="IPR050616">
    <property type="entry name" value="CPA3_Na-H_Antiporter_A"/>
</dbReference>
<evidence type="ECO:0000256" key="2">
    <source>
        <dbReference type="ARBA" id="ARBA00008483"/>
    </source>
</evidence>
<comment type="subcellular location">
    <subcellularLocation>
        <location evidence="1">Endomembrane system</location>
        <topology evidence="1">Multi-pass membrane protein</topology>
    </subcellularLocation>
    <subcellularLocation>
        <location evidence="6">Membrane</location>
        <topology evidence="6">Multi-pass membrane protein</topology>
    </subcellularLocation>
</comment>
<feature type="transmembrane region" description="Helical" evidence="7">
    <location>
        <begin position="294"/>
        <end position="322"/>
    </location>
</feature>
<dbReference type="InterPro" id="IPR001750">
    <property type="entry name" value="ND/Mrp_TM"/>
</dbReference>
<keyword evidence="11" id="KW-1185">Reference proteome</keyword>
<feature type="transmembrane region" description="Helical" evidence="7">
    <location>
        <begin position="201"/>
        <end position="220"/>
    </location>
</feature>
<dbReference type="PANTHER" id="PTHR43373:SF1">
    <property type="entry name" value="NA(+)_H(+) ANTIPORTER SUBUNIT A"/>
    <property type="match status" value="1"/>
</dbReference>
<feature type="transmembrane region" description="Helical" evidence="7">
    <location>
        <begin position="232"/>
        <end position="256"/>
    </location>
</feature>
<feature type="transmembrane region" description="Helical" evidence="7">
    <location>
        <begin position="467"/>
        <end position="488"/>
    </location>
</feature>
<evidence type="ECO:0000259" key="8">
    <source>
        <dbReference type="Pfam" id="PF00361"/>
    </source>
</evidence>
<keyword evidence="5 7" id="KW-0472">Membrane</keyword>
<evidence type="ECO:0000256" key="1">
    <source>
        <dbReference type="ARBA" id="ARBA00004127"/>
    </source>
</evidence>
<feature type="transmembrane region" description="Helical" evidence="7">
    <location>
        <begin position="428"/>
        <end position="447"/>
    </location>
</feature>
<feature type="transmembrane region" description="Helical" evidence="7">
    <location>
        <begin position="549"/>
        <end position="575"/>
    </location>
</feature>
<name>A0A1G5AZQ5_9FIRM</name>
<dbReference type="GO" id="GO:0016020">
    <property type="term" value="C:membrane"/>
    <property type="evidence" value="ECO:0007669"/>
    <property type="project" value="UniProtKB-SubCell"/>
</dbReference>
<organism evidence="10 11">
    <name type="scientific">Butyrivibrio hungatei</name>
    <dbReference type="NCBI Taxonomy" id="185008"/>
    <lineage>
        <taxon>Bacteria</taxon>
        <taxon>Bacillati</taxon>
        <taxon>Bacillota</taxon>
        <taxon>Clostridia</taxon>
        <taxon>Lachnospirales</taxon>
        <taxon>Lachnospiraceae</taxon>
        <taxon>Butyrivibrio</taxon>
    </lineage>
</organism>
<feature type="transmembrane region" description="Helical" evidence="7">
    <location>
        <begin position="386"/>
        <end position="407"/>
    </location>
</feature>
<gene>
    <name evidence="10" type="ORF">SAMN02910451_00453</name>
</gene>
<feature type="transmembrane region" description="Helical" evidence="7">
    <location>
        <begin position="361"/>
        <end position="380"/>
    </location>
</feature>
<feature type="transmembrane region" description="Helical" evidence="7">
    <location>
        <begin position="328"/>
        <end position="354"/>
    </location>
</feature>
<dbReference type="PRINTS" id="PR01434">
    <property type="entry name" value="NADHDHGNASE5"/>
</dbReference>
<feature type="transmembrane region" description="Helical" evidence="7">
    <location>
        <begin position="12"/>
        <end position="33"/>
    </location>
</feature>
<protein>
    <submittedName>
        <fullName evidence="10">Ech hydrogenase subunit A</fullName>
    </submittedName>
</protein>
<evidence type="ECO:0000313" key="11">
    <source>
        <dbReference type="Proteomes" id="UP000183047"/>
    </source>
</evidence>
<keyword evidence="3 6" id="KW-0812">Transmembrane</keyword>
<sequence>MYVKGANTLANFLNLVYFLILFPFCMAIIISLFKHASMFRSLLIMMGGLAIMGVAVYVAVNVLLSGDTSKFVYLEHAEIPEKAILCGEVFLMVLVCFLSIKYKKYYAILFSLVGTIPVLWMDLTHKAIEGNTCIRIDTFAAVMYLIVGFVGILICIYASGYMKDYHHHHTDVEDRSGYFLALMFVFLGAMFGLISSDNLGFIYFFWEITSVCSFLMIGYTRTEEAVNNSFRALWMNLLGGCGFAAGLMYCNMVLGISNLSQITPQAAGSIIVPVTLFAFAALTKSAQFPFSRWLLGAMVAPTPSSALLHSATMVKIGVYMLIRLAPVMYGTLTGIMITVIGGFTFFAASLLAITVSDGKKVLAYSTISNLGLITACAGTGTTEGVWAAVMLVLFHAVSKSLLFQTVGDIENCMGSRDIEDMHGLIIKLPRLAFIMIIGICGMFMAPFGMLVSKWAALKSFVDSGSVWLVLFLVFGSGSTLFYWAKWLGKICAVIHQSFELEDITPRSEMVSILPLTTMIVVMCFAFPWMSGNMIQPILDEAYHTNIPDVIGGSDVIIMMIMVAMVFIIPIGSRFLSIGKNSKMTMSYVAGVNAGDDRHYIDSFGKERALYMSNWYMDEIFGEKKFLKPCIYVATVLVAVMLIVVVGGAI</sequence>
<feature type="domain" description="NADH-Ubiquinone oxidoreductase (complex I) chain 5 N-terminal" evidence="9">
    <location>
        <begin position="131"/>
        <end position="165"/>
    </location>
</feature>
<dbReference type="EMBL" id="FMUR01000004">
    <property type="protein sequence ID" value="SCX83342.1"/>
    <property type="molecule type" value="Genomic_DNA"/>
</dbReference>
<feature type="domain" description="NADH:quinone oxidoreductase/Mrp antiporter transmembrane" evidence="8">
    <location>
        <begin position="196"/>
        <end position="476"/>
    </location>
</feature>
<proteinExistence type="inferred from homology"/>
<evidence type="ECO:0000313" key="10">
    <source>
        <dbReference type="EMBL" id="SCX83342.1"/>
    </source>
</evidence>
<dbReference type="STRING" id="185008.bhn_I1400"/>
<evidence type="ECO:0000256" key="7">
    <source>
        <dbReference type="SAM" id="Phobius"/>
    </source>
</evidence>
<evidence type="ECO:0000259" key="9">
    <source>
        <dbReference type="Pfam" id="PF00662"/>
    </source>
</evidence>
<keyword evidence="4 7" id="KW-1133">Transmembrane helix</keyword>